<evidence type="ECO:0000313" key="4">
    <source>
        <dbReference type="Proteomes" id="UP001597049"/>
    </source>
</evidence>
<evidence type="ECO:0000313" key="3">
    <source>
        <dbReference type="EMBL" id="MFD0932223.1"/>
    </source>
</evidence>
<name>A0ABW3GP26_9FLAO</name>
<evidence type="ECO:0000256" key="2">
    <source>
        <dbReference type="PROSITE-ProRule" id="PRU01282"/>
    </source>
</evidence>
<dbReference type="RefSeq" id="WP_379657552.1">
    <property type="nucleotide sequence ID" value="NZ_JBHTIV010000006.1"/>
</dbReference>
<proteinExistence type="inferred from homology"/>
<dbReference type="PROSITE" id="PS51353">
    <property type="entry name" value="ARSC"/>
    <property type="match status" value="1"/>
</dbReference>
<sequence>MSKEDMGVIAKSDHELKLYYHPDNRIAKQSIAVAEATKAEKVLINLAEVKLTETQWGEISRLLDKDPSDLINTDHPFVKEKLSEHPEMDENQALKVLVHNPEVLNHPIAMRGKKVIQVKGINDIMKLQELDSKDAKLP</sequence>
<comment type="caution">
    <text evidence="3">The sequence shown here is derived from an EMBL/GenBank/DDBJ whole genome shotgun (WGS) entry which is preliminary data.</text>
</comment>
<dbReference type="Pfam" id="PF03960">
    <property type="entry name" value="ArsC"/>
    <property type="match status" value="1"/>
</dbReference>
<comment type="similarity">
    <text evidence="1 2">Belongs to the ArsC family.</text>
</comment>
<dbReference type="EMBL" id="JBHTIV010000006">
    <property type="protein sequence ID" value="MFD0932223.1"/>
    <property type="molecule type" value="Genomic_DNA"/>
</dbReference>
<protein>
    <submittedName>
        <fullName evidence="3">Arsenate reductase family protein</fullName>
    </submittedName>
</protein>
<reference evidence="4" key="1">
    <citation type="journal article" date="2019" name="Int. J. Syst. Evol. Microbiol.">
        <title>The Global Catalogue of Microorganisms (GCM) 10K type strain sequencing project: providing services to taxonomists for standard genome sequencing and annotation.</title>
        <authorList>
            <consortium name="The Broad Institute Genomics Platform"/>
            <consortium name="The Broad Institute Genome Sequencing Center for Infectious Disease"/>
            <person name="Wu L."/>
            <person name="Ma J."/>
        </authorList>
    </citation>
    <scope>NUCLEOTIDE SEQUENCE [LARGE SCALE GENOMIC DNA]</scope>
    <source>
        <strain evidence="4">CCUG 56752</strain>
    </source>
</reference>
<dbReference type="InterPro" id="IPR036249">
    <property type="entry name" value="Thioredoxin-like_sf"/>
</dbReference>
<dbReference type="SUPFAM" id="SSF52833">
    <property type="entry name" value="Thioredoxin-like"/>
    <property type="match status" value="1"/>
</dbReference>
<evidence type="ECO:0000256" key="1">
    <source>
        <dbReference type="ARBA" id="ARBA00007198"/>
    </source>
</evidence>
<dbReference type="Gene3D" id="3.40.30.10">
    <property type="entry name" value="Glutaredoxin"/>
    <property type="match status" value="1"/>
</dbReference>
<accession>A0ABW3GP26</accession>
<dbReference type="Proteomes" id="UP001597049">
    <property type="component" value="Unassembled WGS sequence"/>
</dbReference>
<dbReference type="InterPro" id="IPR006660">
    <property type="entry name" value="Arsenate_reductase-like"/>
</dbReference>
<organism evidence="3 4">
    <name type="scientific">Psychroflexus salinarum</name>
    <dbReference type="NCBI Taxonomy" id="546024"/>
    <lineage>
        <taxon>Bacteria</taxon>
        <taxon>Pseudomonadati</taxon>
        <taxon>Bacteroidota</taxon>
        <taxon>Flavobacteriia</taxon>
        <taxon>Flavobacteriales</taxon>
        <taxon>Flavobacteriaceae</taxon>
        <taxon>Psychroflexus</taxon>
    </lineage>
</organism>
<gene>
    <name evidence="3" type="ORF">ACFQ0R_06350</name>
</gene>
<keyword evidence="4" id="KW-1185">Reference proteome</keyword>